<keyword evidence="1" id="KW-0677">Repeat</keyword>
<dbReference type="SMART" id="SM00139">
    <property type="entry name" value="MyTH4"/>
    <property type="match status" value="1"/>
</dbReference>
<dbReference type="Gene3D" id="2.30.29.30">
    <property type="entry name" value="Pleckstrin-homology domain (PH domain)/Phosphotyrosine-binding domain (PTB)"/>
    <property type="match status" value="3"/>
</dbReference>
<feature type="domain" description="PH" evidence="3">
    <location>
        <begin position="230"/>
        <end position="342"/>
    </location>
</feature>
<accession>A0A0N4VGJ2</accession>
<dbReference type="InterPro" id="IPR000299">
    <property type="entry name" value="FERM_domain"/>
</dbReference>
<dbReference type="PROSITE" id="PS51016">
    <property type="entry name" value="MYTH4"/>
    <property type="match status" value="1"/>
</dbReference>
<evidence type="ECO:0000259" key="4">
    <source>
        <dbReference type="PROSITE" id="PS50057"/>
    </source>
</evidence>
<dbReference type="SMART" id="SM00233">
    <property type="entry name" value="PH"/>
    <property type="match status" value="2"/>
</dbReference>
<evidence type="ECO:0000259" key="5">
    <source>
        <dbReference type="PROSITE" id="PS51016"/>
    </source>
</evidence>
<dbReference type="InterPro" id="IPR035963">
    <property type="entry name" value="FERM_2"/>
</dbReference>
<dbReference type="PROSITE" id="PS50057">
    <property type="entry name" value="FERM_3"/>
    <property type="match status" value="1"/>
</dbReference>
<dbReference type="InterPro" id="IPR001849">
    <property type="entry name" value="PH_domain"/>
</dbReference>
<dbReference type="PROSITE" id="PS50003">
    <property type="entry name" value="PH_DOMAIN"/>
    <property type="match status" value="2"/>
</dbReference>
<dbReference type="Pfam" id="PF00373">
    <property type="entry name" value="FERM_M"/>
    <property type="match status" value="1"/>
</dbReference>
<dbReference type="SUPFAM" id="SSF47031">
    <property type="entry name" value="Second domain of FERM"/>
    <property type="match status" value="1"/>
</dbReference>
<proteinExistence type="predicted"/>
<feature type="domain" description="MyTH4" evidence="5">
    <location>
        <begin position="377"/>
        <end position="529"/>
    </location>
</feature>
<dbReference type="Gene3D" id="1.20.80.10">
    <property type="match status" value="1"/>
</dbReference>
<dbReference type="AlphaFoldDB" id="A0A0N4VGJ2"/>
<sequence length="866" mass="98540">MYLLGKSEYCEGVKPPALPLHRPPNQWEAKLYQIAERCLSSVLNEDEVAQCSGTLNKIHLNDTTNGFCSSLSKRSGQNSRVSKRSENCEFFGNADYAVPLDAVHDIRTTMVNSGDLVEKSGYLIQMTDSRLKSLKRRYFVLRDGYLALYRAQKNYLKGDEPLVKIAMSDIRSVTKVTNKFGSGLQIVTINAEYCYCGESEKITEEWLSALNRNVRSTVISEVSQRALSLNAQTSGYIVKAKCGSSKRFFASVIDDKLFFFKNPEDRVPYSQLFLKGAVISEKAKNSSDEYSGSSDEQSDHQDSRGLDYTISIEMAGSDPVYMVVRSAEEKERWIYFLKKAAGDSNFNGTEFEIFLQKMMSQNTSDMNSMWNDPLLTVCEEKPKTPLTSISDEVTRKKALELGRACYMFASVLMKPAGIQYHVDLAQNILCTAMQNDYLKNELYSHLIKLTSGTMPYCLQAWKLLALALPLYSPHLYSLLWMLRRHIERWSLMKNNEGNLARFCEKALTRSLLVGSRIEGPSKLETLSILARDPTSTTMPHSIPVLLPNGEYHIIDFDGSTDIGDCLSALCVRCGLRPALLSGYALYAEDARPIYSAKRKAEGMVALCDCLSRWERELIDTKCGRVTEESARIRLALRQRHYWSHLAAMETATERLFSVYRMANEIVAGRVPMSNELAEELAALYAQMRFGNISEAMSEEQFKTISTSYFPAKMLDVTCERTLRLNIAFHWTQLRDTSPAECIRMILVVLRKWRLFGSYICEAKMKMRSDEKIFIALNDQGVHLLTHKQLDILRSFPYRRLVSFGGYRNDFMITVERTLPVGAHPEETARERLTFSMPPRVIDQLTGHLAEYIRCQKLVWKLSTQKL</sequence>
<dbReference type="InterPro" id="IPR019749">
    <property type="entry name" value="Band_41_domain"/>
</dbReference>
<feature type="domain" description="PH" evidence="3">
    <location>
        <begin position="116"/>
        <end position="215"/>
    </location>
</feature>
<dbReference type="Gene3D" id="3.10.20.90">
    <property type="entry name" value="Phosphatidylinositol 3-kinase Catalytic Subunit, Chain A, domain 1"/>
    <property type="match status" value="1"/>
</dbReference>
<dbReference type="InterPro" id="IPR038185">
    <property type="entry name" value="MyTH4_dom_sf"/>
</dbReference>
<keyword evidence="2" id="KW-0175">Coiled coil</keyword>
<evidence type="ECO:0000259" key="3">
    <source>
        <dbReference type="PROSITE" id="PS50003"/>
    </source>
</evidence>
<dbReference type="Gene3D" id="1.25.40.530">
    <property type="entry name" value="MyTH4 domain"/>
    <property type="match status" value="1"/>
</dbReference>
<protein>
    <submittedName>
        <fullName evidence="6">PH domain-containing protein</fullName>
    </submittedName>
</protein>
<evidence type="ECO:0000313" key="6">
    <source>
        <dbReference type="WBParaSite" id="EVEC_0000991401-mRNA-1"/>
    </source>
</evidence>
<evidence type="ECO:0000256" key="1">
    <source>
        <dbReference type="ARBA" id="ARBA00022737"/>
    </source>
</evidence>
<dbReference type="InterPro" id="IPR011993">
    <property type="entry name" value="PH-like_dom_sf"/>
</dbReference>
<dbReference type="InterPro" id="IPR000857">
    <property type="entry name" value="MyTH4_dom"/>
</dbReference>
<dbReference type="GO" id="GO:0005856">
    <property type="term" value="C:cytoskeleton"/>
    <property type="evidence" value="ECO:0007669"/>
    <property type="project" value="InterPro"/>
</dbReference>
<dbReference type="PANTHER" id="PTHR22903:SF8">
    <property type="entry name" value="MAX-1A"/>
    <property type="match status" value="1"/>
</dbReference>
<dbReference type="SMART" id="SM00295">
    <property type="entry name" value="B41"/>
    <property type="match status" value="1"/>
</dbReference>
<name>A0A0N4VGJ2_ENTVE</name>
<dbReference type="SUPFAM" id="SSF50729">
    <property type="entry name" value="PH domain-like"/>
    <property type="match status" value="2"/>
</dbReference>
<dbReference type="Pfam" id="PF00784">
    <property type="entry name" value="MyTH4"/>
    <property type="match status" value="1"/>
</dbReference>
<dbReference type="InterPro" id="IPR019748">
    <property type="entry name" value="FERM_central"/>
</dbReference>
<reference evidence="6" key="1">
    <citation type="submission" date="2017-02" db="UniProtKB">
        <authorList>
            <consortium name="WormBaseParasite"/>
        </authorList>
    </citation>
    <scope>IDENTIFICATION</scope>
</reference>
<dbReference type="Pfam" id="PF00169">
    <property type="entry name" value="PH"/>
    <property type="match status" value="1"/>
</dbReference>
<dbReference type="InterPro" id="IPR014352">
    <property type="entry name" value="FERM/acyl-CoA-bd_prot_sf"/>
</dbReference>
<organism evidence="6">
    <name type="scientific">Enterobius vermicularis</name>
    <name type="common">Human pinworm</name>
    <dbReference type="NCBI Taxonomy" id="51028"/>
    <lineage>
        <taxon>Eukaryota</taxon>
        <taxon>Metazoa</taxon>
        <taxon>Ecdysozoa</taxon>
        <taxon>Nematoda</taxon>
        <taxon>Chromadorea</taxon>
        <taxon>Rhabditida</taxon>
        <taxon>Spirurina</taxon>
        <taxon>Oxyuridomorpha</taxon>
        <taxon>Oxyuroidea</taxon>
        <taxon>Oxyuridae</taxon>
        <taxon>Enterobius</taxon>
    </lineage>
</organism>
<dbReference type="PANTHER" id="PTHR22903">
    <property type="entry name" value="PLEKHH PROTEIN"/>
    <property type="match status" value="1"/>
</dbReference>
<feature type="domain" description="FERM" evidence="4">
    <location>
        <begin position="540"/>
        <end position="855"/>
    </location>
</feature>
<evidence type="ECO:0000256" key="2">
    <source>
        <dbReference type="ARBA" id="ARBA00023054"/>
    </source>
</evidence>
<dbReference type="WBParaSite" id="EVEC_0000991401-mRNA-1">
    <property type="protein sequence ID" value="EVEC_0000991401-mRNA-1"/>
    <property type="gene ID" value="EVEC_0000991401"/>
</dbReference>
<dbReference type="CDD" id="cd14473">
    <property type="entry name" value="FERM_B-lobe"/>
    <property type="match status" value="1"/>
</dbReference>